<dbReference type="GO" id="GO:0008270">
    <property type="term" value="F:zinc ion binding"/>
    <property type="evidence" value="ECO:0007669"/>
    <property type="project" value="UniProtKB-KW"/>
</dbReference>
<dbReference type="CDD" id="cd16454">
    <property type="entry name" value="RING-H2_PA-TM-RING"/>
    <property type="match status" value="1"/>
</dbReference>
<evidence type="ECO:0000256" key="5">
    <source>
        <dbReference type="SAM" id="Phobius"/>
    </source>
</evidence>
<accession>A0A9P9ABV8</accession>
<name>A0A9P9ABV8_9PEZI</name>
<keyword evidence="5" id="KW-0472">Membrane</keyword>
<keyword evidence="8" id="KW-1185">Reference proteome</keyword>
<evidence type="ECO:0000256" key="2">
    <source>
        <dbReference type="ARBA" id="ARBA00022771"/>
    </source>
</evidence>
<protein>
    <recommendedName>
        <fullName evidence="6">RING-type domain-containing protein</fullName>
    </recommendedName>
</protein>
<evidence type="ECO:0000256" key="4">
    <source>
        <dbReference type="PROSITE-ProRule" id="PRU00175"/>
    </source>
</evidence>
<keyword evidence="1" id="KW-0479">Metal-binding</keyword>
<feature type="domain" description="RING-type" evidence="6">
    <location>
        <begin position="123"/>
        <end position="165"/>
    </location>
</feature>
<dbReference type="InterPro" id="IPR001841">
    <property type="entry name" value="Znf_RING"/>
</dbReference>
<evidence type="ECO:0000259" key="6">
    <source>
        <dbReference type="PROSITE" id="PS50089"/>
    </source>
</evidence>
<dbReference type="Pfam" id="PF13639">
    <property type="entry name" value="zf-RING_2"/>
    <property type="match status" value="1"/>
</dbReference>
<dbReference type="PROSITE" id="PS50089">
    <property type="entry name" value="ZF_RING_2"/>
    <property type="match status" value="1"/>
</dbReference>
<dbReference type="Proteomes" id="UP000770015">
    <property type="component" value="Unassembled WGS sequence"/>
</dbReference>
<feature type="transmembrane region" description="Helical" evidence="5">
    <location>
        <begin position="23"/>
        <end position="48"/>
    </location>
</feature>
<comment type="caution">
    <text evidence="7">The sequence shown here is derived from an EMBL/GenBank/DDBJ whole genome shotgun (WGS) entry which is preliminary data.</text>
</comment>
<dbReference type="AlphaFoldDB" id="A0A9P9ABV8"/>
<dbReference type="InterPro" id="IPR013083">
    <property type="entry name" value="Znf_RING/FYVE/PHD"/>
</dbReference>
<evidence type="ECO:0000313" key="8">
    <source>
        <dbReference type="Proteomes" id="UP000770015"/>
    </source>
</evidence>
<evidence type="ECO:0000313" key="7">
    <source>
        <dbReference type="EMBL" id="KAH6688512.1"/>
    </source>
</evidence>
<keyword evidence="5" id="KW-1133">Transmembrane helix</keyword>
<keyword evidence="5" id="KW-0812">Transmembrane</keyword>
<keyword evidence="2 4" id="KW-0863">Zinc-finger</keyword>
<dbReference type="SUPFAM" id="SSF57850">
    <property type="entry name" value="RING/U-box"/>
    <property type="match status" value="1"/>
</dbReference>
<reference evidence="7" key="1">
    <citation type="journal article" date="2021" name="Nat. Commun.">
        <title>Genetic determinants of endophytism in the Arabidopsis root mycobiome.</title>
        <authorList>
            <person name="Mesny F."/>
            <person name="Miyauchi S."/>
            <person name="Thiergart T."/>
            <person name="Pickel B."/>
            <person name="Atanasova L."/>
            <person name="Karlsson M."/>
            <person name="Huettel B."/>
            <person name="Barry K.W."/>
            <person name="Haridas S."/>
            <person name="Chen C."/>
            <person name="Bauer D."/>
            <person name="Andreopoulos W."/>
            <person name="Pangilinan J."/>
            <person name="LaButti K."/>
            <person name="Riley R."/>
            <person name="Lipzen A."/>
            <person name="Clum A."/>
            <person name="Drula E."/>
            <person name="Henrissat B."/>
            <person name="Kohler A."/>
            <person name="Grigoriev I.V."/>
            <person name="Martin F.M."/>
            <person name="Hacquard S."/>
        </authorList>
    </citation>
    <scope>NUCLEOTIDE SEQUENCE</scope>
    <source>
        <strain evidence="7">MPI-SDFR-AT-0117</strain>
    </source>
</reference>
<evidence type="ECO:0000256" key="1">
    <source>
        <dbReference type="ARBA" id="ARBA00022723"/>
    </source>
</evidence>
<organism evidence="7 8">
    <name type="scientific">Plectosphaerella plurivora</name>
    <dbReference type="NCBI Taxonomy" id="936078"/>
    <lineage>
        <taxon>Eukaryota</taxon>
        <taxon>Fungi</taxon>
        <taxon>Dikarya</taxon>
        <taxon>Ascomycota</taxon>
        <taxon>Pezizomycotina</taxon>
        <taxon>Sordariomycetes</taxon>
        <taxon>Hypocreomycetidae</taxon>
        <taxon>Glomerellales</taxon>
        <taxon>Plectosphaerellaceae</taxon>
        <taxon>Plectosphaerella</taxon>
    </lineage>
</organism>
<dbReference type="EMBL" id="JAGSXJ010000009">
    <property type="protein sequence ID" value="KAH6688512.1"/>
    <property type="molecule type" value="Genomic_DNA"/>
</dbReference>
<evidence type="ECO:0000256" key="3">
    <source>
        <dbReference type="ARBA" id="ARBA00022833"/>
    </source>
</evidence>
<dbReference type="Gene3D" id="3.30.40.10">
    <property type="entry name" value="Zinc/RING finger domain, C3HC4 (zinc finger)"/>
    <property type="match status" value="1"/>
</dbReference>
<dbReference type="GO" id="GO:0016567">
    <property type="term" value="P:protein ubiquitination"/>
    <property type="evidence" value="ECO:0007669"/>
    <property type="project" value="TreeGrafter"/>
</dbReference>
<dbReference type="GO" id="GO:0061630">
    <property type="term" value="F:ubiquitin protein ligase activity"/>
    <property type="evidence" value="ECO:0007669"/>
    <property type="project" value="TreeGrafter"/>
</dbReference>
<proteinExistence type="predicted"/>
<keyword evidence="3" id="KW-0862">Zinc</keyword>
<dbReference type="OrthoDB" id="8062037at2759"/>
<gene>
    <name evidence="7" type="ORF">F5X68DRAFT_80271</name>
</gene>
<dbReference type="PANTHER" id="PTHR45969:SF69">
    <property type="entry name" value="FINGER DOMAIN PROTEIN, PUTATIVE (AFU_ORTHOLOGUE AFUA_3G12190)-RELATED"/>
    <property type="match status" value="1"/>
</dbReference>
<dbReference type="SMART" id="SM00184">
    <property type="entry name" value="RING"/>
    <property type="match status" value="1"/>
</dbReference>
<sequence length="203" mass="22596">MPDSAYPTTTPEHREASSGHVPAWISVFILFGALAGLIILFGLACWFARSVLGRSPTILLSRETPPGMLVGVENDEVVTQKMRKLDESAPAKKYSECRALSEDEDGDIEAAKKGLEANTHVVCSICLDALEDSDVVRQLSCRHTYHSDCIVKWYMKKHDTCPLCKTYYVPHEEEVAVPPRALLIGGINRRDEAMLRFYQAVSL</sequence>
<dbReference type="PANTHER" id="PTHR45969">
    <property type="entry name" value="RING ZINC FINGER PROTEIN-RELATED"/>
    <property type="match status" value="1"/>
</dbReference>